<protein>
    <recommendedName>
        <fullName evidence="2">Phospholipid/glycerol acyltransferase domain-containing protein</fullName>
    </recommendedName>
</protein>
<evidence type="ECO:0000313" key="3">
    <source>
        <dbReference type="EMBL" id="GAH69371.1"/>
    </source>
</evidence>
<feature type="transmembrane region" description="Helical" evidence="1">
    <location>
        <begin position="6"/>
        <end position="29"/>
    </location>
</feature>
<dbReference type="InterPro" id="IPR002123">
    <property type="entry name" value="Plipid/glycerol_acylTrfase"/>
</dbReference>
<accession>X1HGQ3</accession>
<dbReference type="GO" id="GO:0016746">
    <property type="term" value="F:acyltransferase activity"/>
    <property type="evidence" value="ECO:0007669"/>
    <property type="project" value="InterPro"/>
</dbReference>
<dbReference type="EMBL" id="BARU01034941">
    <property type="protein sequence ID" value="GAH69371.1"/>
    <property type="molecule type" value="Genomic_DNA"/>
</dbReference>
<dbReference type="AlphaFoldDB" id="X1HGQ3"/>
<evidence type="ECO:0000256" key="1">
    <source>
        <dbReference type="SAM" id="Phobius"/>
    </source>
</evidence>
<keyword evidence="1" id="KW-0812">Transmembrane</keyword>
<keyword evidence="1" id="KW-0472">Membrane</keyword>
<dbReference type="SUPFAM" id="SSF69593">
    <property type="entry name" value="Glycerol-3-phosphate (1)-acyltransferase"/>
    <property type="match status" value="1"/>
</dbReference>
<reference evidence="3" key="1">
    <citation type="journal article" date="2014" name="Front. Microbiol.">
        <title>High frequency of phylogenetically diverse reductive dehalogenase-homologous genes in deep subseafloor sedimentary metagenomes.</title>
        <authorList>
            <person name="Kawai M."/>
            <person name="Futagami T."/>
            <person name="Toyoda A."/>
            <person name="Takaki Y."/>
            <person name="Nishi S."/>
            <person name="Hori S."/>
            <person name="Arai W."/>
            <person name="Tsubouchi T."/>
            <person name="Morono Y."/>
            <person name="Uchiyama I."/>
            <person name="Ito T."/>
            <person name="Fujiyama A."/>
            <person name="Inagaki F."/>
            <person name="Takami H."/>
        </authorList>
    </citation>
    <scope>NUCLEOTIDE SEQUENCE</scope>
    <source>
        <strain evidence="3">Expedition CK06-06</strain>
    </source>
</reference>
<keyword evidence="1" id="KW-1133">Transmembrane helix</keyword>
<evidence type="ECO:0000259" key="2">
    <source>
        <dbReference type="Pfam" id="PF01553"/>
    </source>
</evidence>
<organism evidence="3">
    <name type="scientific">marine sediment metagenome</name>
    <dbReference type="NCBI Taxonomy" id="412755"/>
    <lineage>
        <taxon>unclassified sequences</taxon>
        <taxon>metagenomes</taxon>
        <taxon>ecological metagenomes</taxon>
    </lineage>
</organism>
<dbReference type="Pfam" id="PF01553">
    <property type="entry name" value="Acyltransferase"/>
    <property type="match status" value="1"/>
</dbReference>
<name>X1HGQ3_9ZZZZ</name>
<feature type="domain" description="Phospholipid/glycerol acyltransferase" evidence="2">
    <location>
        <begin position="29"/>
        <end position="62"/>
    </location>
</feature>
<proteinExistence type="predicted"/>
<comment type="caution">
    <text evidence="3">The sequence shown here is derived from an EMBL/GenBank/DDBJ whole genome shotgun (WGS) entry which is preliminary data.</text>
</comment>
<gene>
    <name evidence="3" type="ORF">S03H2_54771</name>
</gene>
<sequence>MSRNPFIRLLHFLFFAVLVRAVILVVLGLTVRNRERLQKGGPALVVANHSSNLDVLALMSFISLKLLLKICPVVPVFMHGLGKALPKGSSLLVPFNCTASVGKPLYGTGTFNEFVAELEETMIELGEEESEPA</sequence>